<feature type="binding site" evidence="4">
    <location>
        <position position="305"/>
    </location>
    <ligand>
        <name>S-adenosyl-L-methionine</name>
        <dbReference type="ChEBI" id="CHEBI:59789"/>
    </ligand>
</feature>
<dbReference type="RefSeq" id="WP_204964330.1">
    <property type="nucleotide sequence ID" value="NZ_BAAAUR010000004.1"/>
</dbReference>
<dbReference type="PROSITE" id="PS50926">
    <property type="entry name" value="TRAM"/>
    <property type="match status" value="1"/>
</dbReference>
<dbReference type="AlphaFoldDB" id="A0A9W6HLR5"/>
<dbReference type="EMBL" id="BSER01000007">
    <property type="protein sequence ID" value="GLJ94858.1"/>
    <property type="molecule type" value="Genomic_DNA"/>
</dbReference>
<dbReference type="SUPFAM" id="SSF53335">
    <property type="entry name" value="S-adenosyl-L-methionine-dependent methyltransferases"/>
    <property type="match status" value="1"/>
</dbReference>
<feature type="domain" description="TRAM" evidence="6">
    <location>
        <begin position="1"/>
        <end position="59"/>
    </location>
</feature>
<feature type="binding site" evidence="4">
    <location>
        <position position="329"/>
    </location>
    <ligand>
        <name>S-adenosyl-L-methionine</name>
        <dbReference type="ChEBI" id="CHEBI:59789"/>
    </ligand>
</feature>
<evidence type="ECO:0000256" key="1">
    <source>
        <dbReference type="ARBA" id="ARBA00022603"/>
    </source>
</evidence>
<keyword evidence="1 4" id="KW-0489">Methyltransferase</keyword>
<feature type="binding site" evidence="4">
    <location>
        <position position="272"/>
    </location>
    <ligand>
        <name>S-adenosyl-L-methionine</name>
        <dbReference type="ChEBI" id="CHEBI:59789"/>
    </ligand>
</feature>
<dbReference type="Pfam" id="PF01938">
    <property type="entry name" value="TRAM"/>
    <property type="match status" value="1"/>
</dbReference>
<dbReference type="SUPFAM" id="SSF50249">
    <property type="entry name" value="Nucleic acid-binding proteins"/>
    <property type="match status" value="1"/>
</dbReference>
<organism evidence="7 8">
    <name type="scientific">Microbacterium dextranolyticum</name>
    <dbReference type="NCBI Taxonomy" id="36806"/>
    <lineage>
        <taxon>Bacteria</taxon>
        <taxon>Bacillati</taxon>
        <taxon>Actinomycetota</taxon>
        <taxon>Actinomycetes</taxon>
        <taxon>Micrococcales</taxon>
        <taxon>Microbacteriaceae</taxon>
        <taxon>Microbacterium</taxon>
    </lineage>
</organism>
<feature type="region of interest" description="Disordered" evidence="5">
    <location>
        <begin position="209"/>
        <end position="247"/>
    </location>
</feature>
<evidence type="ECO:0000256" key="3">
    <source>
        <dbReference type="ARBA" id="ARBA00022691"/>
    </source>
</evidence>
<keyword evidence="8" id="KW-1185">Reference proteome</keyword>
<protein>
    <submittedName>
        <fullName evidence="7">RNA methyltransferase</fullName>
    </submittedName>
</protein>
<evidence type="ECO:0000256" key="5">
    <source>
        <dbReference type="SAM" id="MobiDB-lite"/>
    </source>
</evidence>
<gene>
    <name evidence="7" type="ORF">GCM10017591_09200</name>
</gene>
<dbReference type="PROSITE" id="PS51687">
    <property type="entry name" value="SAM_MT_RNA_M5U"/>
    <property type="match status" value="1"/>
</dbReference>
<keyword evidence="2 4" id="KW-0808">Transferase</keyword>
<dbReference type="PANTHER" id="PTHR11061">
    <property type="entry name" value="RNA M5U METHYLTRANSFERASE"/>
    <property type="match status" value="1"/>
</dbReference>
<dbReference type="Proteomes" id="UP001142291">
    <property type="component" value="Unassembled WGS sequence"/>
</dbReference>
<keyword evidence="3 4" id="KW-0949">S-adenosyl-L-methionine</keyword>
<comment type="similarity">
    <text evidence="4">Belongs to the class I-like SAM-binding methyltransferase superfamily. RNA M5U methyltransferase family.</text>
</comment>
<dbReference type="Gene3D" id="3.40.50.150">
    <property type="entry name" value="Vaccinia Virus protein VP39"/>
    <property type="match status" value="1"/>
</dbReference>
<evidence type="ECO:0000313" key="8">
    <source>
        <dbReference type="Proteomes" id="UP001142291"/>
    </source>
</evidence>
<evidence type="ECO:0000256" key="4">
    <source>
        <dbReference type="PROSITE-ProRule" id="PRU01024"/>
    </source>
</evidence>
<feature type="active site" description="Nucleophile" evidence="4">
    <location>
        <position position="409"/>
    </location>
</feature>
<evidence type="ECO:0000256" key="2">
    <source>
        <dbReference type="ARBA" id="ARBA00022679"/>
    </source>
</evidence>
<dbReference type="PROSITE" id="PS01231">
    <property type="entry name" value="TRMA_2"/>
    <property type="match status" value="1"/>
</dbReference>
<accession>A0A9W6HLR5</accession>
<dbReference type="Gene3D" id="2.40.50.1070">
    <property type="match status" value="1"/>
</dbReference>
<dbReference type="InterPro" id="IPR002792">
    <property type="entry name" value="TRAM_dom"/>
</dbReference>
<dbReference type="InterPro" id="IPR010280">
    <property type="entry name" value="U5_MeTrfase_fam"/>
</dbReference>
<dbReference type="InterPro" id="IPR029063">
    <property type="entry name" value="SAM-dependent_MTases_sf"/>
</dbReference>
<feature type="binding site" evidence="4">
    <location>
        <position position="382"/>
    </location>
    <ligand>
        <name>S-adenosyl-L-methionine</name>
        <dbReference type="ChEBI" id="CHEBI:59789"/>
    </ligand>
</feature>
<evidence type="ECO:0000259" key="6">
    <source>
        <dbReference type="PROSITE" id="PS50926"/>
    </source>
</evidence>
<proteinExistence type="inferred from homology"/>
<reference evidence="7" key="1">
    <citation type="journal article" date="2014" name="Int. J. Syst. Evol. Microbiol.">
        <title>Complete genome sequence of Corynebacterium casei LMG S-19264T (=DSM 44701T), isolated from a smear-ripened cheese.</title>
        <authorList>
            <consortium name="US DOE Joint Genome Institute (JGI-PGF)"/>
            <person name="Walter F."/>
            <person name="Albersmeier A."/>
            <person name="Kalinowski J."/>
            <person name="Ruckert C."/>
        </authorList>
    </citation>
    <scope>NUCLEOTIDE SEQUENCE</scope>
    <source>
        <strain evidence="7">VKM Ac-1940</strain>
    </source>
</reference>
<evidence type="ECO:0000313" key="7">
    <source>
        <dbReference type="EMBL" id="GLJ94858.1"/>
    </source>
</evidence>
<dbReference type="Pfam" id="PF05958">
    <property type="entry name" value="tRNA_U5-meth_tr"/>
    <property type="match status" value="1"/>
</dbReference>
<name>A0A9W6HLR5_9MICO</name>
<dbReference type="GO" id="GO:0070041">
    <property type="term" value="F:rRNA (uridine-C5-)-methyltransferase activity"/>
    <property type="evidence" value="ECO:0007669"/>
    <property type="project" value="TreeGrafter"/>
</dbReference>
<dbReference type="InterPro" id="IPR012340">
    <property type="entry name" value="NA-bd_OB-fold"/>
</dbReference>
<dbReference type="InterPro" id="IPR030391">
    <property type="entry name" value="MeTrfase_TrmA_CS"/>
</dbReference>
<sequence>MDAGDLIDLDVTDVAHGGVFVARHDGRVVFVEGAIPGERVRAELTDTSKSAFWRADVVEVMDASPHRRPHVWNAADVTVPPSDRPGGADFGHIALDEQRVLKKRVLDDALRRFGGIATPDTTMSPAAAPGEAEASDALRWRTRVSLHVDDAGRVGPFAARSHRVVATPDLPLATAAIEEVARGLEGFAPGRVDLVQPADGAVRVIVRPDPPAREREASGPRGAAGRRGARGARPVRAPRPAEDPTAREMVAESVAGPAGERRFVVDAGGFWQVHRLAASTLTAAVRSALDATGGVDPGAQHLDLYGGVGLFAATIAEAGGASTRVTTVETDARATEHAGENLAEWVGARAETARTDRYLARLLAQAGAADRARLSRGVVLLDPPRAGAGREVVDRIAELSPASVVYVACDPVALARDLGTFRAHGYEPRRIDAFDLFPHSHHIEAVAVLSRADG</sequence>
<comment type="caution">
    <text evidence="7">The sequence shown here is derived from an EMBL/GenBank/DDBJ whole genome shotgun (WGS) entry which is preliminary data.</text>
</comment>
<dbReference type="PANTHER" id="PTHR11061:SF30">
    <property type="entry name" value="TRNA (URACIL(54)-C(5))-METHYLTRANSFERASE"/>
    <property type="match status" value="1"/>
</dbReference>
<reference evidence="7" key="2">
    <citation type="submission" date="2023-01" db="EMBL/GenBank/DDBJ databases">
        <authorList>
            <person name="Sun Q."/>
            <person name="Evtushenko L."/>
        </authorList>
    </citation>
    <scope>NUCLEOTIDE SEQUENCE</scope>
    <source>
        <strain evidence="7">VKM Ac-1940</strain>
    </source>
</reference>
<dbReference type="Gene3D" id="2.40.50.140">
    <property type="entry name" value="Nucleic acid-binding proteins"/>
    <property type="match status" value="1"/>
</dbReference>
<dbReference type="GO" id="GO:0070475">
    <property type="term" value="P:rRNA base methylation"/>
    <property type="evidence" value="ECO:0007669"/>
    <property type="project" value="TreeGrafter"/>
</dbReference>